<sequence>MLVLIVLVGTSLATAIGVWQLIVAAPIHTTVFVDADAAWPVEGVSADQSGEVGVEIRSPTGRQRLLYGLTKAPTAFLLLAVLAMLAALLRRARRTDPFTPHTVRSLRLMGAALATGVVAVAVQGAAQLLLSETITPKRIAAVMDVPFGWLLGGFVCFAIAEVINRGCAMRDELATVI</sequence>
<dbReference type="EMBL" id="BONY01000058">
    <property type="protein sequence ID" value="GIH08940.1"/>
    <property type="molecule type" value="Genomic_DNA"/>
</dbReference>
<comment type="caution">
    <text evidence="2">The sequence shown here is derived from an EMBL/GenBank/DDBJ whole genome shotgun (WGS) entry which is preliminary data.</text>
</comment>
<evidence type="ECO:0008006" key="4">
    <source>
        <dbReference type="Google" id="ProtNLM"/>
    </source>
</evidence>
<dbReference type="InterPro" id="IPR021354">
    <property type="entry name" value="DUF2975"/>
</dbReference>
<keyword evidence="1" id="KW-1133">Transmembrane helix</keyword>
<evidence type="ECO:0000313" key="3">
    <source>
        <dbReference type="Proteomes" id="UP000612899"/>
    </source>
</evidence>
<dbReference type="AlphaFoldDB" id="A0A8J3QDT8"/>
<keyword evidence="1" id="KW-0472">Membrane</keyword>
<feature type="transmembrane region" description="Helical" evidence="1">
    <location>
        <begin position="108"/>
        <end position="126"/>
    </location>
</feature>
<proteinExistence type="predicted"/>
<dbReference type="Proteomes" id="UP000612899">
    <property type="component" value="Unassembled WGS sequence"/>
</dbReference>
<reference evidence="2" key="1">
    <citation type="submission" date="2021-01" db="EMBL/GenBank/DDBJ databases">
        <title>Whole genome shotgun sequence of Rhizocola hellebori NBRC 109834.</title>
        <authorList>
            <person name="Komaki H."/>
            <person name="Tamura T."/>
        </authorList>
    </citation>
    <scope>NUCLEOTIDE SEQUENCE</scope>
    <source>
        <strain evidence="2">NBRC 109834</strain>
    </source>
</reference>
<evidence type="ECO:0000313" key="2">
    <source>
        <dbReference type="EMBL" id="GIH08940.1"/>
    </source>
</evidence>
<protein>
    <recommendedName>
        <fullName evidence="4">DUF2975 domain-containing protein</fullName>
    </recommendedName>
</protein>
<accession>A0A8J3QDT8</accession>
<gene>
    <name evidence="2" type="ORF">Rhe02_70070</name>
</gene>
<feature type="transmembrane region" description="Helical" evidence="1">
    <location>
        <begin position="65"/>
        <end position="88"/>
    </location>
</feature>
<feature type="transmembrane region" description="Helical" evidence="1">
    <location>
        <begin position="146"/>
        <end position="163"/>
    </location>
</feature>
<name>A0A8J3QDT8_9ACTN</name>
<keyword evidence="3" id="KW-1185">Reference proteome</keyword>
<dbReference type="Pfam" id="PF11188">
    <property type="entry name" value="DUF2975"/>
    <property type="match status" value="1"/>
</dbReference>
<keyword evidence="1" id="KW-0812">Transmembrane</keyword>
<evidence type="ECO:0000256" key="1">
    <source>
        <dbReference type="SAM" id="Phobius"/>
    </source>
</evidence>
<organism evidence="2 3">
    <name type="scientific">Rhizocola hellebori</name>
    <dbReference type="NCBI Taxonomy" id="1392758"/>
    <lineage>
        <taxon>Bacteria</taxon>
        <taxon>Bacillati</taxon>
        <taxon>Actinomycetota</taxon>
        <taxon>Actinomycetes</taxon>
        <taxon>Micromonosporales</taxon>
        <taxon>Micromonosporaceae</taxon>
        <taxon>Rhizocola</taxon>
    </lineage>
</organism>